<keyword evidence="4 11" id="KW-0436">Ligase</keyword>
<dbReference type="GO" id="GO:0045116">
    <property type="term" value="P:protein neddylation"/>
    <property type="evidence" value="ECO:0007669"/>
    <property type="project" value="UniProtKB-UniRule"/>
</dbReference>
<dbReference type="GO" id="GO:0019781">
    <property type="term" value="F:NEDD8 activating enzyme activity"/>
    <property type="evidence" value="ECO:0007669"/>
    <property type="project" value="UniProtKB-UniRule"/>
</dbReference>
<dbReference type="InterPro" id="IPR035985">
    <property type="entry name" value="Ubiquitin-activating_enz"/>
</dbReference>
<name>A0AAF3EUQ5_9BILA</name>
<evidence type="ECO:0000256" key="2">
    <source>
        <dbReference type="ARBA" id="ARBA00006310"/>
    </source>
</evidence>
<dbReference type="Gene3D" id="3.10.290.20">
    <property type="entry name" value="Ubiquitin-like 2 activating enzyme e1b. Chain: B, domain 3"/>
    <property type="match status" value="1"/>
</dbReference>
<evidence type="ECO:0000256" key="5">
    <source>
        <dbReference type="ARBA" id="ARBA00022741"/>
    </source>
</evidence>
<comment type="function">
    <text evidence="11">Catalytic subunit of the dimeric E1 enzyme, which activates NEDD8.</text>
</comment>
<accession>A0AAF3EUQ5</accession>
<evidence type="ECO:0000256" key="8">
    <source>
        <dbReference type="ARBA" id="ARBA00023624"/>
    </source>
</evidence>
<evidence type="ECO:0000256" key="1">
    <source>
        <dbReference type="ARBA" id="ARBA00005032"/>
    </source>
</evidence>
<protein>
    <recommendedName>
        <fullName evidence="3 11">NEDD8-activating enzyme E1 catalytic subunit</fullName>
        <ecNumber evidence="8 11">6.2.1.64</ecNumber>
    </recommendedName>
</protein>
<evidence type="ECO:0000256" key="6">
    <source>
        <dbReference type="ARBA" id="ARBA00022786"/>
    </source>
</evidence>
<dbReference type="PANTHER" id="PTHR10953">
    <property type="entry name" value="UBIQUITIN-ACTIVATING ENZYME E1"/>
    <property type="match status" value="1"/>
</dbReference>
<dbReference type="Proteomes" id="UP000887575">
    <property type="component" value="Unassembled WGS sequence"/>
</dbReference>
<evidence type="ECO:0000256" key="9">
    <source>
        <dbReference type="ARBA" id="ARBA00024626"/>
    </source>
</evidence>
<evidence type="ECO:0000256" key="11">
    <source>
        <dbReference type="RuleBase" id="RU368009"/>
    </source>
</evidence>
<evidence type="ECO:0000256" key="3">
    <source>
        <dbReference type="ARBA" id="ARBA00015203"/>
    </source>
</evidence>
<dbReference type="GO" id="GO:0005524">
    <property type="term" value="F:ATP binding"/>
    <property type="evidence" value="ECO:0007669"/>
    <property type="project" value="UniProtKB-UniRule"/>
</dbReference>
<dbReference type="GO" id="GO:0005634">
    <property type="term" value="C:nucleus"/>
    <property type="evidence" value="ECO:0007669"/>
    <property type="project" value="TreeGrafter"/>
</dbReference>
<evidence type="ECO:0000313" key="14">
    <source>
        <dbReference type="WBParaSite" id="MBELARI_LOCUS17329"/>
    </source>
</evidence>
<feature type="active site" description="Glycyl thioester intermediate" evidence="10">
    <location>
        <position position="213"/>
    </location>
</feature>
<keyword evidence="5 11" id="KW-0547">Nucleotide-binding</keyword>
<dbReference type="Pfam" id="PF08825">
    <property type="entry name" value="E2_bind"/>
    <property type="match status" value="1"/>
</dbReference>
<evidence type="ECO:0000256" key="4">
    <source>
        <dbReference type="ARBA" id="ARBA00022598"/>
    </source>
</evidence>
<keyword evidence="7 11" id="KW-0067">ATP-binding</keyword>
<dbReference type="Pfam" id="PF00899">
    <property type="entry name" value="ThiF"/>
    <property type="match status" value="1"/>
</dbReference>
<dbReference type="InterPro" id="IPR000594">
    <property type="entry name" value="ThiF_NAD_FAD-bd"/>
</dbReference>
<keyword evidence="6 11" id="KW-0833">Ubl conjugation pathway</keyword>
<keyword evidence="13" id="KW-1185">Reference proteome</keyword>
<dbReference type="PANTHER" id="PTHR10953:SF6">
    <property type="entry name" value="NEDD8-ACTIVATING ENZYME E1 CATALYTIC SUBUNIT"/>
    <property type="match status" value="1"/>
</dbReference>
<organism evidence="13 14">
    <name type="scientific">Mesorhabditis belari</name>
    <dbReference type="NCBI Taxonomy" id="2138241"/>
    <lineage>
        <taxon>Eukaryota</taxon>
        <taxon>Metazoa</taxon>
        <taxon>Ecdysozoa</taxon>
        <taxon>Nematoda</taxon>
        <taxon>Chromadorea</taxon>
        <taxon>Rhabditida</taxon>
        <taxon>Rhabditina</taxon>
        <taxon>Rhabditomorpha</taxon>
        <taxon>Rhabditoidea</taxon>
        <taxon>Rhabditidae</taxon>
        <taxon>Mesorhabditinae</taxon>
        <taxon>Mesorhabditis</taxon>
    </lineage>
</organism>
<proteinExistence type="inferred from homology"/>
<comment type="similarity">
    <text evidence="2 11">Belongs to the ubiquitin-activating E1 family. UBA3 subfamily.</text>
</comment>
<evidence type="ECO:0000313" key="13">
    <source>
        <dbReference type="Proteomes" id="UP000887575"/>
    </source>
</evidence>
<reference evidence="14" key="1">
    <citation type="submission" date="2024-02" db="UniProtKB">
        <authorList>
            <consortium name="WormBaseParasite"/>
        </authorList>
    </citation>
    <scope>IDENTIFICATION</scope>
</reference>
<dbReference type="FunFam" id="1.10.10.520:FF:000001">
    <property type="entry name" value="NEDD8-activating enzyme E1 catalytic subunit"/>
    <property type="match status" value="1"/>
</dbReference>
<dbReference type="EC" id="6.2.1.64" evidence="8 11"/>
<feature type="domain" description="E2 binding" evidence="12">
    <location>
        <begin position="349"/>
        <end position="432"/>
    </location>
</feature>
<dbReference type="FunFam" id="3.50.50.80:FF:000002">
    <property type="entry name" value="SUMO-activating enzyme subunit 2"/>
    <property type="match status" value="1"/>
</dbReference>
<dbReference type="SUPFAM" id="SSF69572">
    <property type="entry name" value="Activating enzymes of the ubiquitin-like proteins"/>
    <property type="match status" value="1"/>
</dbReference>
<dbReference type="Gene3D" id="1.10.10.520">
    <property type="entry name" value="Ubiquitin activating enzymes (Uba3). Chain: B, domain 2"/>
    <property type="match status" value="1"/>
</dbReference>
<dbReference type="Gene3D" id="3.40.50.720">
    <property type="entry name" value="NAD(P)-binding Rossmann-like Domain"/>
    <property type="match status" value="1"/>
</dbReference>
<dbReference type="InterPro" id="IPR030468">
    <property type="entry name" value="Uba3_N"/>
</dbReference>
<dbReference type="GO" id="GO:0005737">
    <property type="term" value="C:cytoplasm"/>
    <property type="evidence" value="ECO:0007669"/>
    <property type="project" value="TreeGrafter"/>
</dbReference>
<comment type="catalytic activity">
    <reaction evidence="9 11">
        <text>ATP + [NEDD8 protein] + [E1 NEDD8-activating enzyme]-L-cysteine = AMP + diphosphate + [E1 NEDD8-activating enzyme]-S-[NEDD8 protein]-yl-L-cysteine.</text>
        <dbReference type="EC" id="6.2.1.64"/>
    </reaction>
</comment>
<dbReference type="PROSITE" id="PS00865">
    <property type="entry name" value="UBIQUITIN_ACTIVAT_2"/>
    <property type="match status" value="1"/>
</dbReference>
<dbReference type="InterPro" id="IPR045886">
    <property type="entry name" value="ThiF/MoeB/HesA"/>
</dbReference>
<evidence type="ECO:0000256" key="7">
    <source>
        <dbReference type="ARBA" id="ARBA00022840"/>
    </source>
</evidence>
<dbReference type="SMART" id="SM01181">
    <property type="entry name" value="E2_bind"/>
    <property type="match status" value="1"/>
</dbReference>
<dbReference type="InterPro" id="IPR033127">
    <property type="entry name" value="UBQ-activ_enz_E1_Cys_AS"/>
</dbReference>
<comment type="pathway">
    <text evidence="1 11">Protein modification; protein neddylation.</text>
</comment>
<dbReference type="WBParaSite" id="MBELARI_LOCUS17329">
    <property type="protein sequence ID" value="MBELARI_LOCUS17329"/>
    <property type="gene ID" value="MBELARI_LOCUS17329"/>
</dbReference>
<evidence type="ECO:0000256" key="10">
    <source>
        <dbReference type="PROSITE-ProRule" id="PRU10132"/>
    </source>
</evidence>
<dbReference type="AlphaFoldDB" id="A0AAF3EUQ5"/>
<dbReference type="CDD" id="cd01488">
    <property type="entry name" value="Uba3_RUB"/>
    <property type="match status" value="1"/>
</dbReference>
<sequence length="433" mass="48255">MSTSVENKSKRERFHAIRRLCENASEFATQYFSPGPENLQFIREARILVIGAGGLGCELLKDLALSGFGQLDVIDMDTIDLSNLNRQFLFRESDIGHSKAEVAAAFVSRRVSTCKVMAHHCAIEEKSPAFYKQFHVIVCGLDSIKARRWINSMLCDLVEMSEDGEIDSSTIIPFVDGGTEGFKGNVRVIYPKMTACVECLLDLYPPQVNYPMCTIAHTPRLPEHCVEYVKAIEWPKEKPFDGESLDADRAEHVDWVLERAKSRAEIFGIKGVDHRLCLGVLKRIIPAVASTNAVVAASCALEVLKLVSNMAMPLDNYLNFSQTDGVHCAVVQLDRNHKCLACGENKAVMHIEPTATFETLMERLKEKFHLTSPDIRVGTRPLYVISDLMPELKETSEGNLIRPVSELIDGGVELLLTDPSLNRALTVQINFAE</sequence>
<dbReference type="InterPro" id="IPR014929">
    <property type="entry name" value="E2-binding"/>
</dbReference>
<evidence type="ECO:0000259" key="12">
    <source>
        <dbReference type="SMART" id="SM01181"/>
    </source>
</evidence>
<dbReference type="InterPro" id="IPR023318">
    <property type="entry name" value="Ub_act_enz_dom_a_sf"/>
</dbReference>